<accession>A0A0D2EHG6</accession>
<keyword evidence="4" id="KW-1185">Reference proteome</keyword>
<gene>
    <name evidence="3" type="ORF">PV06_00101</name>
</gene>
<feature type="compositionally biased region" description="Low complexity" evidence="1">
    <location>
        <begin position="40"/>
        <end position="51"/>
    </location>
</feature>
<keyword evidence="2" id="KW-0812">Transmembrane</keyword>
<dbReference type="AlphaFoldDB" id="A0A0D2EHG6"/>
<dbReference type="HOGENOM" id="CLU_086724_0_0_1"/>
<dbReference type="OrthoDB" id="4140442at2759"/>
<evidence type="ECO:0000313" key="4">
    <source>
        <dbReference type="Proteomes" id="UP000053342"/>
    </source>
</evidence>
<feature type="transmembrane region" description="Helical" evidence="2">
    <location>
        <begin position="125"/>
        <end position="143"/>
    </location>
</feature>
<reference evidence="3 4" key="1">
    <citation type="submission" date="2015-01" db="EMBL/GenBank/DDBJ databases">
        <title>The Genome Sequence of Exophiala oligosperma CBS72588.</title>
        <authorList>
            <consortium name="The Broad Institute Genomics Platform"/>
            <person name="Cuomo C."/>
            <person name="de Hoog S."/>
            <person name="Gorbushina A."/>
            <person name="Stielow B."/>
            <person name="Teixiera M."/>
            <person name="Abouelleil A."/>
            <person name="Chapman S.B."/>
            <person name="Priest M."/>
            <person name="Young S.K."/>
            <person name="Wortman J."/>
            <person name="Nusbaum C."/>
            <person name="Birren B."/>
        </authorList>
    </citation>
    <scope>NUCLEOTIDE SEQUENCE [LARGE SCALE GENOMIC DNA]</scope>
    <source>
        <strain evidence="3 4">CBS 72588</strain>
    </source>
</reference>
<evidence type="ECO:0000313" key="3">
    <source>
        <dbReference type="EMBL" id="KIW47404.1"/>
    </source>
</evidence>
<dbReference type="VEuPathDB" id="FungiDB:PV06_00101"/>
<dbReference type="Proteomes" id="UP000053342">
    <property type="component" value="Unassembled WGS sequence"/>
</dbReference>
<dbReference type="RefSeq" id="XP_016267620.1">
    <property type="nucleotide sequence ID" value="XM_016400567.1"/>
</dbReference>
<evidence type="ECO:0000256" key="2">
    <source>
        <dbReference type="SAM" id="Phobius"/>
    </source>
</evidence>
<keyword evidence="2" id="KW-0472">Membrane</keyword>
<dbReference type="EMBL" id="KN847332">
    <property type="protein sequence ID" value="KIW47404.1"/>
    <property type="molecule type" value="Genomic_DNA"/>
</dbReference>
<name>A0A0D2EHG6_9EURO</name>
<evidence type="ECO:0000256" key="1">
    <source>
        <dbReference type="SAM" id="MobiDB-lite"/>
    </source>
</evidence>
<proteinExistence type="predicted"/>
<dbReference type="GeneID" id="27352175"/>
<dbReference type="STRING" id="215243.A0A0D2EHG6"/>
<sequence length="275" mass="30322">MPVHLSHSISRSCFAASGALRRFASSPRVRATKTPPSPRKPSSLPQRQQRSIDPSLTPEQVNKQYYGAKLLAAGQQMIYKAPSHTGLLGASWFIAGSCFLTSAALAFGNLWLYDPDSDLPTIVRVGHRLGIITFTAVGGIALLRPLNLVKSMRLINSDTGVKLLVQVRRPVPFLRPKQHIIAPHELRVDRTWVHELEVPEFIQESTTTRRGVFSSLGRSISRAFYYPFAATRQLMTLEGIINASLKEGGPKVKLDSHGTFSNDGEDIEKLGTIIL</sequence>
<feature type="region of interest" description="Disordered" evidence="1">
    <location>
        <begin position="25"/>
        <end position="56"/>
    </location>
</feature>
<organism evidence="3 4">
    <name type="scientific">Exophiala oligosperma</name>
    <dbReference type="NCBI Taxonomy" id="215243"/>
    <lineage>
        <taxon>Eukaryota</taxon>
        <taxon>Fungi</taxon>
        <taxon>Dikarya</taxon>
        <taxon>Ascomycota</taxon>
        <taxon>Pezizomycotina</taxon>
        <taxon>Eurotiomycetes</taxon>
        <taxon>Chaetothyriomycetidae</taxon>
        <taxon>Chaetothyriales</taxon>
        <taxon>Herpotrichiellaceae</taxon>
        <taxon>Exophiala</taxon>
    </lineage>
</organism>
<feature type="transmembrane region" description="Helical" evidence="2">
    <location>
        <begin position="87"/>
        <end position="113"/>
    </location>
</feature>
<protein>
    <submittedName>
        <fullName evidence="3">Uncharacterized protein</fullName>
    </submittedName>
</protein>
<keyword evidence="2" id="KW-1133">Transmembrane helix</keyword>